<organism evidence="1 2">
    <name type="scientific">Ganoderma sinense ZZ0214-1</name>
    <dbReference type="NCBI Taxonomy" id="1077348"/>
    <lineage>
        <taxon>Eukaryota</taxon>
        <taxon>Fungi</taxon>
        <taxon>Dikarya</taxon>
        <taxon>Basidiomycota</taxon>
        <taxon>Agaricomycotina</taxon>
        <taxon>Agaricomycetes</taxon>
        <taxon>Polyporales</taxon>
        <taxon>Polyporaceae</taxon>
        <taxon>Ganoderma</taxon>
    </lineage>
</organism>
<dbReference type="Proteomes" id="UP000230002">
    <property type="component" value="Unassembled WGS sequence"/>
</dbReference>
<dbReference type="AlphaFoldDB" id="A0A2G8S7J6"/>
<reference evidence="1 2" key="1">
    <citation type="journal article" date="2015" name="Sci. Rep.">
        <title>Chromosome-level genome map provides insights into diverse defense mechanisms in the medicinal fungus Ganoderma sinense.</title>
        <authorList>
            <person name="Zhu Y."/>
            <person name="Xu J."/>
            <person name="Sun C."/>
            <person name="Zhou S."/>
            <person name="Xu H."/>
            <person name="Nelson D.R."/>
            <person name="Qian J."/>
            <person name="Song J."/>
            <person name="Luo H."/>
            <person name="Xiang L."/>
            <person name="Li Y."/>
            <person name="Xu Z."/>
            <person name="Ji A."/>
            <person name="Wang L."/>
            <person name="Lu S."/>
            <person name="Hayward A."/>
            <person name="Sun W."/>
            <person name="Li X."/>
            <person name="Schwartz D.C."/>
            <person name="Wang Y."/>
            <person name="Chen S."/>
        </authorList>
    </citation>
    <scope>NUCLEOTIDE SEQUENCE [LARGE SCALE GENOMIC DNA]</scope>
    <source>
        <strain evidence="1 2">ZZ0214-1</strain>
    </source>
</reference>
<keyword evidence="2" id="KW-1185">Reference proteome</keyword>
<sequence length="115" mass="13328">MEQAQPDHLYYALHPDSKYFHAKESLFSDETPWNQSPTEYVKLFTTLLPERNYPTTIIGEYNDAFKAVLKSRKYPDIRFLLIDRPTLLRPDAHATGDCLHIMSGAGVLKAWSHYI</sequence>
<comment type="caution">
    <text evidence="1">The sequence shown here is derived from an EMBL/GenBank/DDBJ whole genome shotgun (WGS) entry which is preliminary data.</text>
</comment>
<gene>
    <name evidence="1" type="ORF">GSI_08142</name>
</gene>
<name>A0A2G8S7J6_9APHY</name>
<evidence type="ECO:0000313" key="1">
    <source>
        <dbReference type="EMBL" id="PIL29704.1"/>
    </source>
</evidence>
<evidence type="ECO:0000313" key="2">
    <source>
        <dbReference type="Proteomes" id="UP000230002"/>
    </source>
</evidence>
<dbReference type="EMBL" id="AYKW01000019">
    <property type="protein sequence ID" value="PIL29704.1"/>
    <property type="molecule type" value="Genomic_DNA"/>
</dbReference>
<dbReference type="OrthoDB" id="2803499at2759"/>
<proteinExistence type="predicted"/>
<dbReference type="STRING" id="1077348.A0A2G8S7J6"/>
<protein>
    <submittedName>
        <fullName evidence="1">Uncharacterized protein</fullName>
    </submittedName>
</protein>
<accession>A0A2G8S7J6</accession>